<evidence type="ECO:0000256" key="1">
    <source>
        <dbReference type="SAM" id="SignalP"/>
    </source>
</evidence>
<feature type="chain" id="PRO_5007593564" evidence="1">
    <location>
        <begin position="18"/>
        <end position="732"/>
    </location>
</feature>
<accession>A0A152A2Z9</accession>
<dbReference type="AlphaFoldDB" id="A0A152A2Z9"/>
<evidence type="ECO:0000313" key="3">
    <source>
        <dbReference type="Proteomes" id="UP000076078"/>
    </source>
</evidence>
<name>A0A152A2Z9_TIELA</name>
<keyword evidence="1" id="KW-0732">Signal</keyword>
<organism evidence="2 3">
    <name type="scientific">Tieghemostelium lacteum</name>
    <name type="common">Slime mold</name>
    <name type="synonym">Dictyostelium lacteum</name>
    <dbReference type="NCBI Taxonomy" id="361077"/>
    <lineage>
        <taxon>Eukaryota</taxon>
        <taxon>Amoebozoa</taxon>
        <taxon>Evosea</taxon>
        <taxon>Eumycetozoa</taxon>
        <taxon>Dictyostelia</taxon>
        <taxon>Dictyosteliales</taxon>
        <taxon>Raperosteliaceae</taxon>
        <taxon>Tieghemostelium</taxon>
    </lineage>
</organism>
<gene>
    <name evidence="2" type="ORF">DLAC_02660</name>
</gene>
<dbReference type="EMBL" id="LODT01000013">
    <property type="protein sequence ID" value="KYR00633.1"/>
    <property type="molecule type" value="Genomic_DNA"/>
</dbReference>
<dbReference type="Proteomes" id="UP000076078">
    <property type="component" value="Unassembled WGS sequence"/>
</dbReference>
<reference evidence="2 3" key="1">
    <citation type="submission" date="2015-12" db="EMBL/GenBank/DDBJ databases">
        <title>Dictyostelia acquired genes for synthesis and detection of signals that induce cell-type specialization by lateral gene transfer from prokaryotes.</title>
        <authorList>
            <person name="Gloeckner G."/>
            <person name="Schaap P."/>
        </authorList>
    </citation>
    <scope>NUCLEOTIDE SEQUENCE [LARGE SCALE GENOMIC DNA]</scope>
    <source>
        <strain evidence="2 3">TK</strain>
    </source>
</reference>
<sequence>MLKVLICFILILQICSCNNSKFYKYNNNVQQKYNIFYQAHSWNDLNEYDQMYRKGTQYSKVDIHYMSDLEFCKIQKSVNQSNIENGCFVLSHDTPISTVQYNSSDDLINYIVNNKDKWYSNNQIKKFISLCFKLDTTKPCDSVPESESFRNATNEFIQNQVFGLLNEYGDSLNLEFILDGSAAPIGCLANIWKPLVSTWIADPWGALDSNNSTLGYDQFQVVDMPVEFGISSYWIDRLCLQSPPFGKFLNSTYPVLVWEPSDQFLIQDISESYIKCMEMNNRLTFPELRFAENIDPVQFQIYSSLVSNQGWNLQLEAFGNSTIITSSKRKGFVEETTTNQFNPKVLVVNVENANLVFIFFRNTTLIDKAPIYYHLYISKEILGKIEYIGTWRLQLTSGFLDIANVKSFNTTTQNQLIFISDRINNYLIYNLTDQWYLNLISYGDISSPTNSLKSNTGVWSKLYILEQLLPSQNQENTNDENQSLNLLEYYYDNNNDQFGISIWEIQMNSNNSFQLVSNFYSDGLNYKIQDFDLVQVTNETSGQISVLLVFSTWVNDIYALWINISSEQGSYNQYGLSESPVYMGVGSSVSLSSIEFQNVTYILQVSGDGFCFNTEGNNKRPTPRVCEQTPFSFPKILNYNFGTLGDWYSRISTVSTDSSALTSCDSLILHGTYDQGDYPNIQLYHGIDGSGKDSIGVVAVHQGIPKDFIDLSICGTAQPWDGIILDSWTLPL</sequence>
<protein>
    <submittedName>
        <fullName evidence="2">Uncharacterized protein</fullName>
    </submittedName>
</protein>
<feature type="signal peptide" evidence="1">
    <location>
        <begin position="1"/>
        <end position="17"/>
    </location>
</feature>
<dbReference type="InParanoid" id="A0A152A2Z9"/>
<dbReference type="OrthoDB" id="18783at2759"/>
<comment type="caution">
    <text evidence="2">The sequence shown here is derived from an EMBL/GenBank/DDBJ whole genome shotgun (WGS) entry which is preliminary data.</text>
</comment>
<proteinExistence type="predicted"/>
<evidence type="ECO:0000313" key="2">
    <source>
        <dbReference type="EMBL" id="KYR00633.1"/>
    </source>
</evidence>
<keyword evidence="3" id="KW-1185">Reference proteome</keyword>
<dbReference type="OMA" id="IGCEIHS"/>